<dbReference type="EMBL" id="CAADFK010000011">
    <property type="protein sequence ID" value="VFK09684.1"/>
    <property type="molecule type" value="Genomic_DNA"/>
</dbReference>
<dbReference type="PANTHER" id="PTHR31528">
    <property type="entry name" value="4-AMINO-5-HYDROXYMETHYL-2-METHYLPYRIMIDINE PHOSPHATE SYNTHASE THI11-RELATED"/>
    <property type="match status" value="1"/>
</dbReference>
<comment type="catalytic activity">
    <reaction evidence="11">
        <text>N(6)-(pyridoxal phosphate)-L-lysyl-[4-amino-5-hydroxymethyl-2-methylpyrimidine phosphate synthase] + L-histidyl-[4-amino-5-hydroxymethyl-2-methylpyrimidine phosphate synthase] + 2 Fe(3+) + 4 H2O = L-lysyl-[4-amino-5-hydroxymethyl-2-methylpyrimidine phosphate synthase] + (2S)-2-amino-5-hydroxy-4-oxopentanoyl-[4-amino-5-hydroxymethyl-2-methylpyrimidine phosphate synthase] + 4-amino-2-methyl-5-(phosphooxymethyl)pyrimidine + 3-oxopropanoate + 2 Fe(2+) + 2 H(+)</text>
        <dbReference type="Rhea" id="RHEA:65756"/>
        <dbReference type="Rhea" id="RHEA-COMP:16892"/>
        <dbReference type="Rhea" id="RHEA-COMP:16893"/>
        <dbReference type="Rhea" id="RHEA-COMP:16894"/>
        <dbReference type="Rhea" id="RHEA-COMP:16895"/>
        <dbReference type="ChEBI" id="CHEBI:15377"/>
        <dbReference type="ChEBI" id="CHEBI:15378"/>
        <dbReference type="ChEBI" id="CHEBI:29033"/>
        <dbReference type="ChEBI" id="CHEBI:29034"/>
        <dbReference type="ChEBI" id="CHEBI:29969"/>
        <dbReference type="ChEBI" id="CHEBI:29979"/>
        <dbReference type="ChEBI" id="CHEBI:33190"/>
        <dbReference type="ChEBI" id="CHEBI:58354"/>
        <dbReference type="ChEBI" id="CHEBI:143915"/>
        <dbReference type="ChEBI" id="CHEBI:157692"/>
    </reaction>
    <physiologicalReaction direction="left-to-right" evidence="11">
        <dbReference type="Rhea" id="RHEA:65757"/>
    </physiologicalReaction>
</comment>
<keyword evidence="9" id="KW-0408">Iron</keyword>
<evidence type="ECO:0000256" key="3">
    <source>
        <dbReference type="ARBA" id="ARBA00009406"/>
    </source>
</evidence>
<proteinExistence type="inferred from homology"/>
<evidence type="ECO:0000256" key="6">
    <source>
        <dbReference type="ARBA" id="ARBA00022723"/>
    </source>
</evidence>
<evidence type="ECO:0000256" key="7">
    <source>
        <dbReference type="ARBA" id="ARBA00022898"/>
    </source>
</evidence>
<dbReference type="AlphaFoldDB" id="A0A450VY08"/>
<gene>
    <name evidence="13" type="ORF">BECKLPF1236B_GA0070989_101115</name>
</gene>
<evidence type="ECO:0000256" key="4">
    <source>
        <dbReference type="ARBA" id="ARBA00011738"/>
    </source>
</evidence>
<comment type="subunit">
    <text evidence="4">Homodimer.</text>
</comment>
<evidence type="ECO:0000256" key="10">
    <source>
        <dbReference type="ARBA" id="ARBA00033171"/>
    </source>
</evidence>
<evidence type="ECO:0000256" key="8">
    <source>
        <dbReference type="ARBA" id="ARBA00022977"/>
    </source>
</evidence>
<keyword evidence="7" id="KW-0663">Pyridoxal phosphate</keyword>
<dbReference type="GO" id="GO:0046872">
    <property type="term" value="F:metal ion binding"/>
    <property type="evidence" value="ECO:0007669"/>
    <property type="project" value="UniProtKB-KW"/>
</dbReference>
<accession>A0A450VY08</accession>
<feature type="domain" description="SsuA/THI5-like" evidence="12">
    <location>
        <begin position="61"/>
        <end position="266"/>
    </location>
</feature>
<evidence type="ECO:0000256" key="1">
    <source>
        <dbReference type="ARBA" id="ARBA00003469"/>
    </source>
</evidence>
<evidence type="ECO:0000256" key="2">
    <source>
        <dbReference type="ARBA" id="ARBA00004948"/>
    </source>
</evidence>
<evidence type="ECO:0000256" key="5">
    <source>
        <dbReference type="ARBA" id="ARBA00022679"/>
    </source>
</evidence>
<evidence type="ECO:0000313" key="13">
    <source>
        <dbReference type="EMBL" id="VFK09684.1"/>
    </source>
</evidence>
<dbReference type="GO" id="GO:0009228">
    <property type="term" value="P:thiamine biosynthetic process"/>
    <property type="evidence" value="ECO:0007669"/>
    <property type="project" value="UniProtKB-KW"/>
</dbReference>
<sequence length="337" mass="37622">MKTLSHTPNLDRRQFIKSVAFGTLALPFLFSNASCSRDENGGKKTSNTPLRMQSPWINDAEFIGYFIAMEKGFYKEASIDFEYLPGGPEIVADSVLLAKRSEIALTTPDVTINAIVKQNAPFKIIGAQYQKNPLGVVSLKENGINTPQDLIGKTLAVPPANHLTVKAFLKINEIPLEKVRVVPYQYDPTPLLNGEVDATLDFVTNVPYTIQERGGNPSSFLLYDFGFRIFNDTVVVRDEMLKEHRDLLTAWLLASRRGWEENFKDPGAYPPLFKDSYFSGTGRSIANEIFFNKAQRPLMENPKGIYAMSEEAIEANIQSLAAVGINATRNMFVNDLL</sequence>
<dbReference type="Pfam" id="PF09084">
    <property type="entry name" value="NMT1"/>
    <property type="match status" value="1"/>
</dbReference>
<evidence type="ECO:0000259" key="12">
    <source>
        <dbReference type="Pfam" id="PF09084"/>
    </source>
</evidence>
<dbReference type="InterPro" id="IPR027939">
    <property type="entry name" value="NMT1/THI5"/>
</dbReference>
<protein>
    <recommendedName>
        <fullName evidence="10">Thiamine pyrimidine synthase</fullName>
    </recommendedName>
</protein>
<reference evidence="13" key="1">
    <citation type="submission" date="2019-02" db="EMBL/GenBank/DDBJ databases">
        <authorList>
            <person name="Gruber-Vodicka R. H."/>
            <person name="Seah K. B. B."/>
        </authorList>
    </citation>
    <scope>NUCLEOTIDE SEQUENCE</scope>
    <source>
        <strain evidence="13">BECK_S313</strain>
    </source>
</reference>
<comment type="pathway">
    <text evidence="2">Cofactor biosynthesis; thiamine diphosphate biosynthesis.</text>
</comment>
<evidence type="ECO:0000256" key="11">
    <source>
        <dbReference type="ARBA" id="ARBA00048179"/>
    </source>
</evidence>
<dbReference type="SUPFAM" id="SSF53850">
    <property type="entry name" value="Periplasmic binding protein-like II"/>
    <property type="match status" value="1"/>
</dbReference>
<keyword evidence="8" id="KW-0784">Thiamine biosynthesis</keyword>
<organism evidence="13">
    <name type="scientific">Candidatus Kentrum sp. LPFa</name>
    <dbReference type="NCBI Taxonomy" id="2126335"/>
    <lineage>
        <taxon>Bacteria</taxon>
        <taxon>Pseudomonadati</taxon>
        <taxon>Pseudomonadota</taxon>
        <taxon>Gammaproteobacteria</taxon>
        <taxon>Candidatus Kentrum</taxon>
    </lineage>
</organism>
<dbReference type="Gene3D" id="3.40.190.10">
    <property type="entry name" value="Periplasmic binding protein-like II"/>
    <property type="match status" value="2"/>
</dbReference>
<dbReference type="InterPro" id="IPR015168">
    <property type="entry name" value="SsuA/THI5"/>
</dbReference>
<name>A0A450VY08_9GAMM</name>
<comment type="function">
    <text evidence="1">Responsible for the formation of the pyrimidine heterocycle in the thiamine biosynthesis pathway. Catalyzes the formation of hydroxymethylpyrimidine phosphate (HMP-P) from histidine and pyridoxal phosphate (PLP). The protein uses PLP and the active site histidine to form HMP-P, generating an inactive enzyme. The enzyme can only undergo a single turnover, which suggests it is a suicide enzyme.</text>
</comment>
<dbReference type="GO" id="GO:0016740">
    <property type="term" value="F:transferase activity"/>
    <property type="evidence" value="ECO:0007669"/>
    <property type="project" value="UniProtKB-KW"/>
</dbReference>
<keyword evidence="5" id="KW-0808">Transferase</keyword>
<dbReference type="PANTHER" id="PTHR31528:SF1">
    <property type="entry name" value="4-AMINO-5-HYDROXYMETHYL-2-METHYLPYRIMIDINE PHOSPHATE SYNTHASE THI11-RELATED"/>
    <property type="match status" value="1"/>
</dbReference>
<keyword evidence="6" id="KW-0479">Metal-binding</keyword>
<comment type="similarity">
    <text evidence="3">Belongs to the NMT1/THI5 family.</text>
</comment>
<evidence type="ECO:0000256" key="9">
    <source>
        <dbReference type="ARBA" id="ARBA00023004"/>
    </source>
</evidence>